<feature type="transmembrane region" description="Helical" evidence="10">
    <location>
        <begin position="127"/>
        <end position="149"/>
    </location>
</feature>
<evidence type="ECO:0000256" key="5">
    <source>
        <dbReference type="ARBA" id="ARBA00022475"/>
    </source>
</evidence>
<dbReference type="PRINTS" id="PR01077">
    <property type="entry name" value="CLAUDIN"/>
</dbReference>
<comment type="subcellular location">
    <subcellularLocation>
        <location evidence="1">Cell junction</location>
        <location evidence="1">Tight junction</location>
    </subcellularLocation>
    <subcellularLocation>
        <location evidence="2">Cell membrane</location>
        <topology evidence="2">Multi-pass membrane protein</topology>
    </subcellularLocation>
</comment>
<evidence type="ECO:0000256" key="2">
    <source>
        <dbReference type="ARBA" id="ARBA00004651"/>
    </source>
</evidence>
<accession>A0A8B7KH94</accession>
<evidence type="ECO:0000256" key="3">
    <source>
        <dbReference type="ARBA" id="ARBA00008295"/>
    </source>
</evidence>
<evidence type="ECO:0000313" key="12">
    <source>
        <dbReference type="RefSeq" id="XP_014422779.2"/>
    </source>
</evidence>
<dbReference type="InterPro" id="IPR006187">
    <property type="entry name" value="Claudin"/>
</dbReference>
<feature type="transmembrane region" description="Helical" evidence="10">
    <location>
        <begin position="84"/>
        <end position="106"/>
    </location>
</feature>
<keyword evidence="7" id="KW-0965">Cell junction</keyword>
<evidence type="ECO:0000256" key="9">
    <source>
        <dbReference type="ARBA" id="ARBA00023136"/>
    </source>
</evidence>
<keyword evidence="5" id="KW-1003">Cell membrane</keyword>
<evidence type="ECO:0000256" key="6">
    <source>
        <dbReference type="ARBA" id="ARBA00022692"/>
    </source>
</evidence>
<keyword evidence="4" id="KW-0796">Tight junction</keyword>
<dbReference type="RefSeq" id="XP_014422779.2">
    <property type="nucleotide sequence ID" value="XM_014567293.2"/>
</dbReference>
<gene>
    <name evidence="12" type="primary">LOC106730937</name>
</gene>
<keyword evidence="11" id="KW-1185">Reference proteome</keyword>
<comment type="similarity">
    <text evidence="3">Belongs to the claudin family.</text>
</comment>
<protein>
    <submittedName>
        <fullName evidence="12">Claudin-25</fullName>
    </submittedName>
</protein>
<dbReference type="GO" id="GO:0005923">
    <property type="term" value="C:bicellular tight junction"/>
    <property type="evidence" value="ECO:0007669"/>
    <property type="project" value="UniProtKB-SubCell"/>
</dbReference>
<dbReference type="InterPro" id="IPR004031">
    <property type="entry name" value="PMP22/EMP/MP20/Claudin"/>
</dbReference>
<dbReference type="GeneID" id="106730937"/>
<sequence length="225" mass="23621">MGLDSRMRSGVCCLVKNAGLLGSVASQVCALVTLCIPQWLTFSPGLLESEKYMLGLWGMCVTQDTGGSVCQASASPGSLASEVLVARILMCVACITGSCGLVAILLGLTHLGSGGHQGSSLERRMNIAGGALFFLAGLTTLAPVSYVARVTVQKFWGPELPTNVPRWEYGNALFSGWIGGVFLLTGGLLLIMSQLYADRLAETLPSLPSKLDLSSKVPFGKVDFT</sequence>
<name>A0A8B7KH94_CAMFR</name>
<evidence type="ECO:0000256" key="1">
    <source>
        <dbReference type="ARBA" id="ARBA00004435"/>
    </source>
</evidence>
<dbReference type="Pfam" id="PF00822">
    <property type="entry name" value="PMP22_Claudin"/>
    <property type="match status" value="1"/>
</dbReference>
<dbReference type="PANTHER" id="PTHR12002">
    <property type="entry name" value="CLAUDIN"/>
    <property type="match status" value="1"/>
</dbReference>
<dbReference type="Proteomes" id="UP000694856">
    <property type="component" value="Chromosome X"/>
</dbReference>
<evidence type="ECO:0000256" key="7">
    <source>
        <dbReference type="ARBA" id="ARBA00022949"/>
    </source>
</evidence>
<keyword evidence="8 10" id="KW-1133">Transmembrane helix</keyword>
<evidence type="ECO:0000256" key="4">
    <source>
        <dbReference type="ARBA" id="ARBA00022427"/>
    </source>
</evidence>
<organism evidence="11 12">
    <name type="scientific">Camelus ferus</name>
    <name type="common">Wild bactrian camel</name>
    <name type="synonym">Camelus bactrianus ferus</name>
    <dbReference type="NCBI Taxonomy" id="419612"/>
    <lineage>
        <taxon>Eukaryota</taxon>
        <taxon>Metazoa</taxon>
        <taxon>Chordata</taxon>
        <taxon>Craniata</taxon>
        <taxon>Vertebrata</taxon>
        <taxon>Euteleostomi</taxon>
        <taxon>Mammalia</taxon>
        <taxon>Eutheria</taxon>
        <taxon>Laurasiatheria</taxon>
        <taxon>Artiodactyla</taxon>
        <taxon>Tylopoda</taxon>
        <taxon>Camelidae</taxon>
        <taxon>Camelus</taxon>
    </lineage>
</organism>
<evidence type="ECO:0000256" key="10">
    <source>
        <dbReference type="SAM" id="Phobius"/>
    </source>
</evidence>
<feature type="transmembrane region" description="Helical" evidence="10">
    <location>
        <begin position="169"/>
        <end position="191"/>
    </location>
</feature>
<dbReference type="KEGG" id="cfr:106730937"/>
<dbReference type="AlphaFoldDB" id="A0A8B7KH94"/>
<keyword evidence="9 10" id="KW-0472">Membrane</keyword>
<dbReference type="GO" id="GO:0005198">
    <property type="term" value="F:structural molecule activity"/>
    <property type="evidence" value="ECO:0007669"/>
    <property type="project" value="InterPro"/>
</dbReference>
<reference evidence="12" key="1">
    <citation type="submission" date="2025-08" db="UniProtKB">
        <authorList>
            <consortium name="RefSeq"/>
        </authorList>
    </citation>
    <scope>IDENTIFICATION</scope>
    <source>
        <tissue evidence="12">Ear skin</tissue>
    </source>
</reference>
<proteinExistence type="inferred from homology"/>
<dbReference type="Gene3D" id="1.20.140.150">
    <property type="match status" value="1"/>
</dbReference>
<evidence type="ECO:0000256" key="8">
    <source>
        <dbReference type="ARBA" id="ARBA00022989"/>
    </source>
</evidence>
<evidence type="ECO:0000313" key="11">
    <source>
        <dbReference type="Proteomes" id="UP000694856"/>
    </source>
</evidence>
<keyword evidence="6 10" id="KW-0812">Transmembrane</keyword>
<feature type="transmembrane region" description="Helical" evidence="10">
    <location>
        <begin position="20"/>
        <end position="40"/>
    </location>
</feature>
<dbReference type="GO" id="GO:0005886">
    <property type="term" value="C:plasma membrane"/>
    <property type="evidence" value="ECO:0007669"/>
    <property type="project" value="UniProtKB-SubCell"/>
</dbReference>